<evidence type="ECO:0000256" key="2">
    <source>
        <dbReference type="ARBA" id="ARBA00022692"/>
    </source>
</evidence>
<evidence type="ECO:0000313" key="8">
    <source>
        <dbReference type="Proteomes" id="UP000275719"/>
    </source>
</evidence>
<name>A0A3P3W7M0_9FLAO</name>
<evidence type="ECO:0000256" key="1">
    <source>
        <dbReference type="ARBA" id="ARBA00004141"/>
    </source>
</evidence>
<feature type="transmembrane region" description="Helical" evidence="5">
    <location>
        <begin position="87"/>
        <end position="106"/>
    </location>
</feature>
<accession>A0A3P3W7M0</accession>
<comment type="subcellular location">
    <subcellularLocation>
        <location evidence="1">Membrane</location>
        <topology evidence="1">Multi-pass membrane protein</topology>
    </subcellularLocation>
</comment>
<keyword evidence="2 5" id="KW-0812">Transmembrane</keyword>
<dbReference type="RefSeq" id="WP_125018605.1">
    <property type="nucleotide sequence ID" value="NZ_RQVQ01000012.1"/>
</dbReference>
<feature type="transmembrane region" description="Helical" evidence="5">
    <location>
        <begin position="56"/>
        <end position="75"/>
    </location>
</feature>
<keyword evidence="4 5" id="KW-0472">Membrane</keyword>
<feature type="transmembrane region" description="Helical" evidence="5">
    <location>
        <begin position="166"/>
        <end position="187"/>
    </location>
</feature>
<dbReference type="Proteomes" id="UP000275719">
    <property type="component" value="Unassembled WGS sequence"/>
</dbReference>
<protein>
    <recommendedName>
        <fullName evidence="6">Yip1 domain-containing protein</fullName>
    </recommendedName>
</protein>
<evidence type="ECO:0000313" key="7">
    <source>
        <dbReference type="EMBL" id="RRJ91165.1"/>
    </source>
</evidence>
<keyword evidence="8" id="KW-1185">Reference proteome</keyword>
<reference evidence="7 8" key="1">
    <citation type="submission" date="2018-11" db="EMBL/GenBank/DDBJ databases">
        <title>Flavobacterium sp. nov., YIM 102701-2 draft genome.</title>
        <authorList>
            <person name="Li G."/>
            <person name="Jiang Y."/>
        </authorList>
    </citation>
    <scope>NUCLEOTIDE SEQUENCE [LARGE SCALE GENOMIC DNA]</scope>
    <source>
        <strain evidence="7 8">YIM 102701-2</strain>
    </source>
</reference>
<evidence type="ECO:0000256" key="5">
    <source>
        <dbReference type="SAM" id="Phobius"/>
    </source>
</evidence>
<dbReference type="InterPro" id="IPR006977">
    <property type="entry name" value="Yip1_dom"/>
</dbReference>
<dbReference type="GO" id="GO:0016020">
    <property type="term" value="C:membrane"/>
    <property type="evidence" value="ECO:0007669"/>
    <property type="project" value="UniProtKB-SubCell"/>
</dbReference>
<organism evidence="7 8">
    <name type="scientific">Paenimyroides tangerinum</name>
    <dbReference type="NCBI Taxonomy" id="2488728"/>
    <lineage>
        <taxon>Bacteria</taxon>
        <taxon>Pseudomonadati</taxon>
        <taxon>Bacteroidota</taxon>
        <taxon>Flavobacteriia</taxon>
        <taxon>Flavobacteriales</taxon>
        <taxon>Flavobacteriaceae</taxon>
        <taxon>Paenimyroides</taxon>
    </lineage>
</organism>
<dbReference type="Pfam" id="PF04893">
    <property type="entry name" value="Yip1"/>
    <property type="match status" value="1"/>
</dbReference>
<comment type="caution">
    <text evidence="7">The sequence shown here is derived from an EMBL/GenBank/DDBJ whole genome shotgun (WGS) entry which is preliminary data.</text>
</comment>
<proteinExistence type="predicted"/>
<evidence type="ECO:0000259" key="6">
    <source>
        <dbReference type="Pfam" id="PF04893"/>
    </source>
</evidence>
<dbReference type="AlphaFoldDB" id="A0A3P3W7M0"/>
<feature type="domain" description="Yip1" evidence="6">
    <location>
        <begin position="19"/>
        <end position="182"/>
    </location>
</feature>
<evidence type="ECO:0000256" key="4">
    <source>
        <dbReference type="ARBA" id="ARBA00023136"/>
    </source>
</evidence>
<feature type="transmembrane region" description="Helical" evidence="5">
    <location>
        <begin position="20"/>
        <end position="36"/>
    </location>
</feature>
<gene>
    <name evidence="7" type="ORF">EG240_06580</name>
</gene>
<evidence type="ECO:0000256" key="3">
    <source>
        <dbReference type="ARBA" id="ARBA00022989"/>
    </source>
</evidence>
<sequence>MKNSILLNPFAVLSDKKQTIIGIISLILGILIAHFMDINIQILRIDPTEKVSLLKSFLNLCVCISFLSLAFFGIGKIINKKTRFIDILNTVLLAFIPVYLSLFQNINNFLTNEINQIVEAIANGDIYNMSPPILLLIVGLIGLAFFIYYIYLLFIGFKTATNAKKAWHYVLFFATLIIIDLLTSIIINSI</sequence>
<feature type="transmembrane region" description="Helical" evidence="5">
    <location>
        <begin position="133"/>
        <end position="154"/>
    </location>
</feature>
<keyword evidence="3 5" id="KW-1133">Transmembrane helix</keyword>
<dbReference type="EMBL" id="RQVQ01000012">
    <property type="protein sequence ID" value="RRJ91165.1"/>
    <property type="molecule type" value="Genomic_DNA"/>
</dbReference>
<dbReference type="OrthoDB" id="1263582at2"/>